<accession>A0A9Q8FQA1</accession>
<dbReference type="AlphaFoldDB" id="A0A9Q8FQA1"/>
<evidence type="ECO:0000256" key="13">
    <source>
        <dbReference type="ARBA" id="ARBA00025324"/>
    </source>
</evidence>
<evidence type="ECO:0000256" key="6">
    <source>
        <dbReference type="ARBA" id="ARBA00022746"/>
    </source>
</evidence>
<evidence type="ECO:0000256" key="7">
    <source>
        <dbReference type="ARBA" id="ARBA00022989"/>
    </source>
</evidence>
<comment type="pathway">
    <text evidence="10">Carotenoid biosynthesis; staphyloxanthin biosynthesis; staphyloxanthin from farnesyl diphosphate: step 5/5.</text>
</comment>
<evidence type="ECO:0000256" key="2">
    <source>
        <dbReference type="ARBA" id="ARBA00022475"/>
    </source>
</evidence>
<evidence type="ECO:0000313" key="15">
    <source>
        <dbReference type="EMBL" id="TDM02282.1"/>
    </source>
</evidence>
<comment type="function">
    <text evidence="13">Catalyzes the acylation of glycosyl-4,4'-diaponeurosporenoate, i.e. the esterification of glucose at the C6'' position with the carboxyl group of the C(15) fatty acid 12-methyltetradecanoic acid, to yield staphyloxanthin. This is the last step in the biosynthesis of this orange pigment, present in most staphylococci strains.</text>
</comment>
<dbReference type="Pfam" id="PF18927">
    <property type="entry name" value="CrtO"/>
    <property type="match status" value="1"/>
</dbReference>
<evidence type="ECO:0000256" key="12">
    <source>
        <dbReference type="ARBA" id="ARBA00023667"/>
    </source>
</evidence>
<keyword evidence="16" id="KW-1185">Reference proteome</keyword>
<evidence type="ECO:0000256" key="1">
    <source>
        <dbReference type="ARBA" id="ARBA00004162"/>
    </source>
</evidence>
<evidence type="ECO:0000313" key="16">
    <source>
        <dbReference type="Proteomes" id="UP000295280"/>
    </source>
</evidence>
<sequence length="162" mass="19418">MKLFRLFIRNMFAWFTIQMTISYLMMKLPVSYFVRMSPLFRSFKWEQQGEVWHKLFSVKSWKAHLPDSSIIFSASYNHREIGNTATKTLQSFNGETNRAELTHWLSLLLFPLFYLWNPKWAARINVLYALLSNLPFIIIQRYNRPKVQRLLAKRKGRGYDTT</sequence>
<keyword evidence="3" id="KW-0808">Transferase</keyword>
<evidence type="ECO:0000256" key="9">
    <source>
        <dbReference type="ARBA" id="ARBA00023315"/>
    </source>
</evidence>
<evidence type="ECO:0000256" key="3">
    <source>
        <dbReference type="ARBA" id="ARBA00022679"/>
    </source>
</evidence>
<dbReference type="EMBL" id="SCWD01000002">
    <property type="protein sequence ID" value="TDM02282.1"/>
    <property type="molecule type" value="Genomic_DNA"/>
</dbReference>
<keyword evidence="4 14" id="KW-0812">Transmembrane</keyword>
<feature type="transmembrane region" description="Helical" evidence="14">
    <location>
        <begin position="120"/>
        <end position="139"/>
    </location>
</feature>
<gene>
    <name evidence="15" type="ORF">ERX40_06935</name>
</gene>
<dbReference type="InterPro" id="IPR044021">
    <property type="entry name" value="CrtO"/>
</dbReference>
<evidence type="ECO:0000256" key="10">
    <source>
        <dbReference type="ARBA" id="ARBA00023588"/>
    </source>
</evidence>
<evidence type="ECO:0000256" key="11">
    <source>
        <dbReference type="ARBA" id="ARBA00023603"/>
    </source>
</evidence>
<keyword evidence="7 14" id="KW-1133">Transmembrane helix</keyword>
<dbReference type="Proteomes" id="UP000295280">
    <property type="component" value="Unassembled WGS sequence"/>
</dbReference>
<comment type="similarity">
    <text evidence="11">Belongs to the acyltransferase CrtO family.</text>
</comment>
<keyword evidence="6" id="KW-0125">Carotenoid biosynthesis</keyword>
<reference evidence="15 16" key="1">
    <citation type="submission" date="2019-01" db="EMBL/GenBank/DDBJ databases">
        <title>Draft genome sequences of the type strains of six Macrococcus species.</title>
        <authorList>
            <person name="Mazhar S."/>
            <person name="Altermann E."/>
            <person name="Hill C."/>
            <person name="Mcauliffe O."/>
        </authorList>
    </citation>
    <scope>NUCLEOTIDE SEQUENCE [LARGE SCALE GENOMIC DNA]</scope>
    <source>
        <strain evidence="15 16">ATCC 51828</strain>
    </source>
</reference>
<dbReference type="GO" id="GO:0016746">
    <property type="term" value="F:acyltransferase activity"/>
    <property type="evidence" value="ECO:0007669"/>
    <property type="project" value="UniProtKB-KW"/>
</dbReference>
<proteinExistence type="inferred from homology"/>
<feature type="transmembrane region" description="Helical" evidence="14">
    <location>
        <begin position="12"/>
        <end position="34"/>
    </location>
</feature>
<evidence type="ECO:0000256" key="8">
    <source>
        <dbReference type="ARBA" id="ARBA00023136"/>
    </source>
</evidence>
<organism evidence="15 16">
    <name type="scientific">Macrococcus carouselicus</name>
    <dbReference type="NCBI Taxonomy" id="69969"/>
    <lineage>
        <taxon>Bacteria</taxon>
        <taxon>Bacillati</taxon>
        <taxon>Bacillota</taxon>
        <taxon>Bacilli</taxon>
        <taxon>Bacillales</taxon>
        <taxon>Staphylococcaceae</taxon>
        <taxon>Macrococcus</taxon>
    </lineage>
</organism>
<dbReference type="GO" id="GO:0005886">
    <property type="term" value="C:plasma membrane"/>
    <property type="evidence" value="ECO:0007669"/>
    <property type="project" value="UniProtKB-SubCell"/>
</dbReference>
<evidence type="ECO:0000256" key="14">
    <source>
        <dbReference type="SAM" id="Phobius"/>
    </source>
</evidence>
<keyword evidence="5" id="KW-0732">Signal</keyword>
<keyword evidence="8 14" id="KW-0472">Membrane</keyword>
<keyword evidence="2" id="KW-1003">Cell membrane</keyword>
<dbReference type="OrthoDB" id="3783432at2"/>
<evidence type="ECO:0000256" key="4">
    <source>
        <dbReference type="ARBA" id="ARBA00022692"/>
    </source>
</evidence>
<keyword evidence="9 15" id="KW-0012">Acyltransferase</keyword>
<comment type="caution">
    <text evidence="15">The sequence shown here is derived from an EMBL/GenBank/DDBJ whole genome shotgun (WGS) entry which is preliminary data.</text>
</comment>
<protein>
    <recommendedName>
        <fullName evidence="12">Glycosyl-4,4'-diaponeurosporenoate acyltransferase</fullName>
    </recommendedName>
</protein>
<dbReference type="GO" id="GO:0016117">
    <property type="term" value="P:carotenoid biosynthetic process"/>
    <property type="evidence" value="ECO:0007669"/>
    <property type="project" value="UniProtKB-KW"/>
</dbReference>
<evidence type="ECO:0000256" key="5">
    <source>
        <dbReference type="ARBA" id="ARBA00022729"/>
    </source>
</evidence>
<name>A0A9Q8FQA1_9STAP</name>
<comment type="subcellular location">
    <subcellularLocation>
        <location evidence="1">Cell membrane</location>
        <topology evidence="1">Single-pass membrane protein</topology>
    </subcellularLocation>
</comment>